<dbReference type="OrthoDB" id="305188at2157"/>
<reference evidence="2 3" key="1">
    <citation type="journal article" date="2019" name="Int. J. Syst. Evol. Microbiol.">
        <title>The Global Catalogue of Microorganisms (GCM) 10K type strain sequencing project: providing services to taxonomists for standard genome sequencing and annotation.</title>
        <authorList>
            <consortium name="The Broad Institute Genomics Platform"/>
            <consortium name="The Broad Institute Genome Sequencing Center for Infectious Disease"/>
            <person name="Wu L."/>
            <person name="Ma J."/>
        </authorList>
    </citation>
    <scope>NUCLEOTIDE SEQUENCE [LARGE SCALE GENOMIC DNA]</scope>
    <source>
        <strain evidence="2 3">JCM 19585</strain>
    </source>
</reference>
<dbReference type="InterPro" id="IPR006311">
    <property type="entry name" value="TAT_signal"/>
</dbReference>
<comment type="caution">
    <text evidence="2">The sequence shown here is derived from an EMBL/GenBank/DDBJ whole genome shotgun (WGS) entry which is preliminary data.</text>
</comment>
<evidence type="ECO:0000313" key="3">
    <source>
        <dbReference type="Proteomes" id="UP000628840"/>
    </source>
</evidence>
<dbReference type="Gene3D" id="3.40.190.10">
    <property type="entry name" value="Periplasmic binding protein-like II"/>
    <property type="match status" value="2"/>
</dbReference>
<evidence type="ECO:0000256" key="1">
    <source>
        <dbReference type="ARBA" id="ARBA00022729"/>
    </source>
</evidence>
<dbReference type="PIRSF" id="PIRSF002825">
    <property type="entry name" value="CfbpA"/>
    <property type="match status" value="1"/>
</dbReference>
<dbReference type="PROSITE" id="PS51257">
    <property type="entry name" value="PROKAR_LIPOPROTEIN"/>
    <property type="match status" value="1"/>
</dbReference>
<dbReference type="EMBL" id="BMPF01000001">
    <property type="protein sequence ID" value="GGL21411.1"/>
    <property type="molecule type" value="Genomic_DNA"/>
</dbReference>
<keyword evidence="1" id="KW-0732">Signal</keyword>
<name>A0A830EXX0_9EURY</name>
<dbReference type="AlphaFoldDB" id="A0A830EXX0"/>
<dbReference type="InterPro" id="IPR026045">
    <property type="entry name" value="Ferric-bd"/>
</dbReference>
<protein>
    <submittedName>
        <fullName evidence="2">Iron ABC transporter substrate-binding protein</fullName>
    </submittedName>
</protein>
<dbReference type="PANTHER" id="PTHR30006:SF24">
    <property type="entry name" value="SLL0237 PROTEIN"/>
    <property type="match status" value="1"/>
</dbReference>
<sequence>MTQDRTRRFTNRRAFLAGAVGTASALAGCSALTGSSGESTTTSPAVTTADGTVNASAGGAPSIDDLPDLEGDLTVYLGRGEGGAYGDLVSYLEDTRYDDFSVTLKRGPSSGLANTILTEADNGGSPADVFWSIDAASLALVAKNGLAASLPSDLTGVVPAKFRDSKRRWVGLTGRARAIPYNTEALSADDIPASVFDIPDRERFRDALGWAPSYGSFQAFVTAMRHLEGEERTREWLTGIQNTGVQSYPGEFGVTYDVAQGTVDAGLANHYYALRLKQSKPDAPVDLAFTRGGPGALINVAGALVLDSTERFDLATNFVRHFLTREIQTYLVEHVYSYPLAPGVAPPDGGDIELPSLADLDPPDIDLATLGNVQETIALLRDTGVL</sequence>
<dbReference type="Proteomes" id="UP000628840">
    <property type="component" value="Unassembled WGS sequence"/>
</dbReference>
<accession>A0A830EXX0</accession>
<dbReference type="PANTHER" id="PTHR30006">
    <property type="entry name" value="THIAMINE-BINDING PERIPLASMIC PROTEIN-RELATED"/>
    <property type="match status" value="1"/>
</dbReference>
<dbReference type="SUPFAM" id="SSF53850">
    <property type="entry name" value="Periplasmic binding protein-like II"/>
    <property type="match status" value="1"/>
</dbReference>
<evidence type="ECO:0000313" key="2">
    <source>
        <dbReference type="EMBL" id="GGL21411.1"/>
    </source>
</evidence>
<dbReference type="PROSITE" id="PS51318">
    <property type="entry name" value="TAT"/>
    <property type="match status" value="1"/>
</dbReference>
<proteinExistence type="predicted"/>
<dbReference type="Pfam" id="PF13343">
    <property type="entry name" value="SBP_bac_6"/>
    <property type="match status" value="1"/>
</dbReference>
<dbReference type="RefSeq" id="WP_188876481.1">
    <property type="nucleotide sequence ID" value="NZ_BMPF01000001.1"/>
</dbReference>
<organism evidence="2 3">
    <name type="scientific">Halarchaeum grantii</name>
    <dbReference type="NCBI Taxonomy" id="1193105"/>
    <lineage>
        <taxon>Archaea</taxon>
        <taxon>Methanobacteriati</taxon>
        <taxon>Methanobacteriota</taxon>
        <taxon>Stenosarchaea group</taxon>
        <taxon>Halobacteria</taxon>
        <taxon>Halobacteriales</taxon>
        <taxon>Halobacteriaceae</taxon>
    </lineage>
</organism>
<gene>
    <name evidence="2" type="ORF">GCM10009037_00870</name>
</gene>
<keyword evidence="3" id="KW-1185">Reference proteome</keyword>